<dbReference type="EMBL" id="CAEZTQ010000124">
    <property type="protein sequence ID" value="CAB4575571.1"/>
    <property type="molecule type" value="Genomic_DNA"/>
</dbReference>
<evidence type="ECO:0000256" key="3">
    <source>
        <dbReference type="ARBA" id="ARBA00022801"/>
    </source>
</evidence>
<dbReference type="InterPro" id="IPR003785">
    <property type="entry name" value="Creatininase/forma_Hydrolase"/>
</dbReference>
<evidence type="ECO:0000259" key="5">
    <source>
        <dbReference type="PROSITE" id="PS51340"/>
    </source>
</evidence>
<accession>A0A6J6EGB1</accession>
<dbReference type="PANTHER" id="PTHR35005:SF1">
    <property type="entry name" value="2-AMINO-5-FORMYLAMINO-6-RIBOSYLAMINOPYRIMIDIN-4(3H)-ONE 5'-MONOPHOSPHATE DEFORMYLASE"/>
    <property type="match status" value="1"/>
</dbReference>
<evidence type="ECO:0000256" key="4">
    <source>
        <dbReference type="ARBA" id="ARBA00022833"/>
    </source>
</evidence>
<evidence type="ECO:0000256" key="2">
    <source>
        <dbReference type="ARBA" id="ARBA00022723"/>
    </source>
</evidence>
<dbReference type="InterPro" id="IPR023871">
    <property type="entry name" value="MftE"/>
</dbReference>
<keyword evidence="2" id="KW-0479">Metal-binding</keyword>
<dbReference type="InterPro" id="IPR024087">
    <property type="entry name" value="Creatininase-like_sf"/>
</dbReference>
<dbReference type="InterPro" id="IPR005302">
    <property type="entry name" value="MoCF_Sase_C"/>
</dbReference>
<organism evidence="6">
    <name type="scientific">freshwater metagenome</name>
    <dbReference type="NCBI Taxonomy" id="449393"/>
    <lineage>
        <taxon>unclassified sequences</taxon>
        <taxon>metagenomes</taxon>
        <taxon>ecological metagenomes</taxon>
    </lineage>
</organism>
<sequence>MGIPTAGDIKVSERIVVLPLGSWEQHGPHLPLHTDTVIVDAVVDAALCDTSISANEFLRAPTLPITASDEHEGFTGGLSSGTEALIASVVAIARSASWARGICIVNGHGGNIPALTEITSALEYENISSHIWSLPGYAGGDMHAGHTETSLLLHIAPELVRQDLIEVGATEISTDDMNLMKISGVKAVSPNGVLGDPRHAHADHGRAVLALYTTSLVEALQSCISRWPAPTA</sequence>
<evidence type="ECO:0000256" key="1">
    <source>
        <dbReference type="ARBA" id="ARBA00001947"/>
    </source>
</evidence>
<dbReference type="NCBIfam" id="TIGR03964">
    <property type="entry name" value="mycofact_creat"/>
    <property type="match status" value="1"/>
</dbReference>
<dbReference type="GO" id="GO:0030170">
    <property type="term" value="F:pyridoxal phosphate binding"/>
    <property type="evidence" value="ECO:0007669"/>
    <property type="project" value="InterPro"/>
</dbReference>
<dbReference type="GO" id="GO:0016811">
    <property type="term" value="F:hydrolase activity, acting on carbon-nitrogen (but not peptide) bonds, in linear amides"/>
    <property type="evidence" value="ECO:0007669"/>
    <property type="project" value="TreeGrafter"/>
</dbReference>
<dbReference type="Pfam" id="PF02633">
    <property type="entry name" value="Creatininase"/>
    <property type="match status" value="1"/>
</dbReference>
<dbReference type="PANTHER" id="PTHR35005">
    <property type="entry name" value="3-DEHYDRO-SCYLLO-INOSOSE HYDROLASE"/>
    <property type="match status" value="1"/>
</dbReference>
<keyword evidence="4" id="KW-0862">Zinc</keyword>
<proteinExistence type="predicted"/>
<name>A0A6J6EGB1_9ZZZZ</name>
<dbReference type="GO" id="GO:0030151">
    <property type="term" value="F:molybdenum ion binding"/>
    <property type="evidence" value="ECO:0007669"/>
    <property type="project" value="InterPro"/>
</dbReference>
<gene>
    <name evidence="6" type="ORF">UFOPK1704_00686</name>
</gene>
<protein>
    <submittedName>
        <fullName evidence="6">Unannotated protein</fullName>
    </submittedName>
</protein>
<feature type="domain" description="MOSC" evidence="5">
    <location>
        <begin position="180"/>
        <end position="232"/>
    </location>
</feature>
<dbReference type="GO" id="GO:0009231">
    <property type="term" value="P:riboflavin biosynthetic process"/>
    <property type="evidence" value="ECO:0007669"/>
    <property type="project" value="TreeGrafter"/>
</dbReference>
<comment type="cofactor">
    <cofactor evidence="1">
        <name>Zn(2+)</name>
        <dbReference type="ChEBI" id="CHEBI:29105"/>
    </cofactor>
</comment>
<evidence type="ECO:0000313" key="6">
    <source>
        <dbReference type="EMBL" id="CAB4575571.1"/>
    </source>
</evidence>
<reference evidence="6" key="1">
    <citation type="submission" date="2020-05" db="EMBL/GenBank/DDBJ databases">
        <authorList>
            <person name="Chiriac C."/>
            <person name="Salcher M."/>
            <person name="Ghai R."/>
            <person name="Kavagutti S V."/>
        </authorList>
    </citation>
    <scope>NUCLEOTIDE SEQUENCE</scope>
</reference>
<keyword evidence="3" id="KW-0378">Hydrolase</keyword>
<dbReference type="Gene3D" id="3.40.50.10310">
    <property type="entry name" value="Creatininase"/>
    <property type="match status" value="1"/>
</dbReference>
<dbReference type="PROSITE" id="PS51340">
    <property type="entry name" value="MOSC"/>
    <property type="match status" value="1"/>
</dbReference>
<dbReference type="AlphaFoldDB" id="A0A6J6EGB1"/>
<dbReference type="SUPFAM" id="SSF102215">
    <property type="entry name" value="Creatininase"/>
    <property type="match status" value="1"/>
</dbReference>